<name>A0ABR6UBF8_9ACTN</name>
<reference evidence="11 12" key="1">
    <citation type="submission" date="2020-08" db="EMBL/GenBank/DDBJ databases">
        <title>novel species in genus Nocardioides.</title>
        <authorList>
            <person name="Zhang G."/>
        </authorList>
    </citation>
    <scope>NUCLEOTIDE SEQUENCE [LARGE SCALE GENOMIC DNA]</scope>
    <source>
        <strain evidence="11 12">SC8A-24</strain>
    </source>
</reference>
<feature type="domain" description="Metallo-beta-lactamase" evidence="10">
    <location>
        <begin position="198"/>
        <end position="267"/>
    </location>
</feature>
<evidence type="ECO:0000256" key="4">
    <source>
        <dbReference type="ARBA" id="ARBA00022723"/>
    </source>
</evidence>
<dbReference type="NCBIfam" id="NF000805">
    <property type="entry name" value="PRK00055.2-3"/>
    <property type="match status" value="1"/>
</dbReference>
<keyword evidence="6 8" id="KW-0378">Hydrolase</keyword>
<dbReference type="SUPFAM" id="SSF56281">
    <property type="entry name" value="Metallo-hydrolase/oxidoreductase"/>
    <property type="match status" value="1"/>
</dbReference>
<evidence type="ECO:0000259" key="9">
    <source>
        <dbReference type="Pfam" id="PF00753"/>
    </source>
</evidence>
<evidence type="ECO:0000256" key="1">
    <source>
        <dbReference type="ARBA" id="ARBA00011738"/>
    </source>
</evidence>
<keyword evidence="5 8" id="KW-0255">Endonuclease</keyword>
<comment type="function">
    <text evidence="8">Zinc phosphodiesterase, which displays some tRNA 3'-processing endonuclease activity. Probably involved in tRNA maturation, by removing a 3'-trailer from precursor tRNA.</text>
</comment>
<dbReference type="Pfam" id="PF12706">
    <property type="entry name" value="Lactamase_B_2"/>
    <property type="match status" value="1"/>
</dbReference>
<comment type="caution">
    <text evidence="11">The sequence shown here is derived from an EMBL/GenBank/DDBJ whole genome shotgun (WGS) entry which is preliminary data.</text>
</comment>
<comment type="catalytic activity">
    <reaction evidence="8">
        <text>Endonucleolytic cleavage of RNA, removing extra 3' nucleotides from tRNA precursor, generating 3' termini of tRNAs. A 3'-hydroxy group is left at the tRNA terminus and a 5'-phosphoryl group is left at the trailer molecule.</text>
        <dbReference type="EC" id="3.1.26.11"/>
    </reaction>
</comment>
<dbReference type="EC" id="3.1.26.11" evidence="8"/>
<keyword evidence="12" id="KW-1185">Reference proteome</keyword>
<feature type="binding site" evidence="8">
    <location>
        <position position="266"/>
    </location>
    <ligand>
        <name>Zn(2+)</name>
        <dbReference type="ChEBI" id="CHEBI:29105"/>
        <label>2</label>
        <note>catalytic</note>
    </ligand>
</feature>
<dbReference type="CDD" id="cd07717">
    <property type="entry name" value="RNaseZ_ZiPD-like_MBL-fold"/>
    <property type="match status" value="1"/>
</dbReference>
<evidence type="ECO:0000256" key="6">
    <source>
        <dbReference type="ARBA" id="ARBA00022801"/>
    </source>
</evidence>
<dbReference type="PANTHER" id="PTHR46018:SF2">
    <property type="entry name" value="ZINC PHOSPHODIESTERASE ELAC PROTEIN 1"/>
    <property type="match status" value="1"/>
</dbReference>
<evidence type="ECO:0000256" key="5">
    <source>
        <dbReference type="ARBA" id="ARBA00022759"/>
    </source>
</evidence>
<evidence type="ECO:0000256" key="2">
    <source>
        <dbReference type="ARBA" id="ARBA00022694"/>
    </source>
</evidence>
<feature type="binding site" evidence="8">
    <location>
        <position position="208"/>
    </location>
    <ligand>
        <name>Zn(2+)</name>
        <dbReference type="ChEBI" id="CHEBI:29105"/>
        <label>1</label>
        <note>catalytic</note>
    </ligand>
</feature>
<dbReference type="Pfam" id="PF00753">
    <property type="entry name" value="Lactamase_B"/>
    <property type="match status" value="1"/>
</dbReference>
<comment type="cofactor">
    <cofactor evidence="8">
        <name>Zn(2+)</name>
        <dbReference type="ChEBI" id="CHEBI:29105"/>
    </cofactor>
    <text evidence="8">Binds 2 Zn(2+) ions.</text>
</comment>
<dbReference type="PANTHER" id="PTHR46018">
    <property type="entry name" value="ZINC PHOSPHODIESTERASE ELAC PROTEIN 1"/>
    <property type="match status" value="1"/>
</dbReference>
<dbReference type="GO" id="GO:0042781">
    <property type="term" value="F:3'-tRNA processing endoribonuclease activity"/>
    <property type="evidence" value="ECO:0007669"/>
    <property type="project" value="UniProtKB-EC"/>
</dbReference>
<comment type="similarity">
    <text evidence="8">Belongs to the RNase Z family.</text>
</comment>
<dbReference type="EMBL" id="JACMYC010000006">
    <property type="protein sequence ID" value="MBC2961151.1"/>
    <property type="molecule type" value="Genomic_DNA"/>
</dbReference>
<keyword evidence="4 8" id="KW-0479">Metal-binding</keyword>
<evidence type="ECO:0000256" key="7">
    <source>
        <dbReference type="ARBA" id="ARBA00022833"/>
    </source>
</evidence>
<dbReference type="InterPro" id="IPR013471">
    <property type="entry name" value="RNase_Z/BN"/>
</dbReference>
<keyword evidence="2 8" id="KW-0819">tRNA processing</keyword>
<keyword evidence="3 8" id="KW-0540">Nuclease</keyword>
<dbReference type="InterPro" id="IPR036866">
    <property type="entry name" value="RibonucZ/Hydroxyglut_hydro"/>
</dbReference>
<evidence type="ECO:0000313" key="11">
    <source>
        <dbReference type="EMBL" id="MBC2961151.1"/>
    </source>
</evidence>
<feature type="binding site" evidence="8">
    <location>
        <position position="208"/>
    </location>
    <ligand>
        <name>Zn(2+)</name>
        <dbReference type="ChEBI" id="CHEBI:29105"/>
        <label>2</label>
        <note>catalytic</note>
    </ligand>
</feature>
<feature type="active site" description="Proton acceptor" evidence="8">
    <location>
        <position position="67"/>
    </location>
</feature>
<feature type="binding site" evidence="8">
    <location>
        <position position="63"/>
    </location>
    <ligand>
        <name>Zn(2+)</name>
        <dbReference type="ChEBI" id="CHEBI:29105"/>
        <label>1</label>
        <note>catalytic</note>
    </ligand>
</feature>
<feature type="binding site" evidence="8">
    <location>
        <position position="67"/>
    </location>
    <ligand>
        <name>Zn(2+)</name>
        <dbReference type="ChEBI" id="CHEBI:29105"/>
        <label>2</label>
        <note>catalytic</note>
    </ligand>
</feature>
<protein>
    <recommendedName>
        <fullName evidence="8">Ribonuclease Z</fullName>
        <shortName evidence="8">RNase Z</shortName>
        <ecNumber evidence="8">3.1.26.11</ecNumber>
    </recommendedName>
    <alternativeName>
        <fullName evidence="8">tRNA 3 endonuclease</fullName>
    </alternativeName>
    <alternativeName>
        <fullName evidence="8">tRNase Z</fullName>
    </alternativeName>
</protein>
<feature type="binding site" evidence="8">
    <location>
        <position position="65"/>
    </location>
    <ligand>
        <name>Zn(2+)</name>
        <dbReference type="ChEBI" id="CHEBI:29105"/>
        <label>1</label>
        <note>catalytic</note>
    </ligand>
</feature>
<evidence type="ECO:0000259" key="10">
    <source>
        <dbReference type="Pfam" id="PF12706"/>
    </source>
</evidence>
<gene>
    <name evidence="8" type="primary">rnz</name>
    <name evidence="11" type="ORF">H7344_12675</name>
</gene>
<evidence type="ECO:0000256" key="3">
    <source>
        <dbReference type="ARBA" id="ARBA00022722"/>
    </source>
</evidence>
<dbReference type="Proteomes" id="UP000604001">
    <property type="component" value="Unassembled WGS sequence"/>
</dbReference>
<sequence length="303" mass="32606">MSVRELVVLGTASMVPTRTRAHQAAALRWDDEVVLLDPGEGTQRQLTFAGLGAASITRICLTHLHGDHCLGLPGVLQRMVVDGVTRPVDLYFPASGLPYVERLLDASAAVATPDVRLHPVSAAGPVDDWGGLVLSAGELDHRVETYGWRLQEPDGRRMLPEALAARGITGPAVGELQRAGSLVVDGRRVALEEVSEHRPGQSFAFVMDTRWCDGALDLAAGVDLLVSEATYLDGEEELAARYAHLTAGQAGRLAAEAGARRLVLTHYSARHPDEELFARDAGRHHPDVHAARDLDVVAVPTRR</sequence>
<dbReference type="InterPro" id="IPR001279">
    <property type="entry name" value="Metallo-B-lactamas"/>
</dbReference>
<feature type="binding site" evidence="8">
    <location>
        <position position="68"/>
    </location>
    <ligand>
        <name>Zn(2+)</name>
        <dbReference type="ChEBI" id="CHEBI:29105"/>
        <label>2</label>
        <note>catalytic</note>
    </ligand>
</feature>
<dbReference type="Gene3D" id="3.60.15.10">
    <property type="entry name" value="Ribonuclease Z/Hydroxyacylglutathione hydrolase-like"/>
    <property type="match status" value="1"/>
</dbReference>
<feature type="domain" description="Metallo-beta-lactamase" evidence="9">
    <location>
        <begin position="30"/>
        <end position="119"/>
    </location>
</feature>
<comment type="subunit">
    <text evidence="1 8">Homodimer.</text>
</comment>
<feature type="binding site" evidence="8">
    <location>
        <position position="141"/>
    </location>
    <ligand>
        <name>Zn(2+)</name>
        <dbReference type="ChEBI" id="CHEBI:29105"/>
        <label>1</label>
        <note>catalytic</note>
    </ligand>
</feature>
<evidence type="ECO:0000256" key="8">
    <source>
        <dbReference type="HAMAP-Rule" id="MF_01818"/>
    </source>
</evidence>
<organism evidence="11 12">
    <name type="scientific">Nocardioides deserti</name>
    <dbReference type="NCBI Taxonomy" id="1588644"/>
    <lineage>
        <taxon>Bacteria</taxon>
        <taxon>Bacillati</taxon>
        <taxon>Actinomycetota</taxon>
        <taxon>Actinomycetes</taxon>
        <taxon>Propionibacteriales</taxon>
        <taxon>Nocardioidaceae</taxon>
        <taxon>Nocardioides</taxon>
    </lineage>
</organism>
<evidence type="ECO:0000313" key="12">
    <source>
        <dbReference type="Proteomes" id="UP000604001"/>
    </source>
</evidence>
<dbReference type="HAMAP" id="MF_01818">
    <property type="entry name" value="RNase_Z_BN"/>
    <property type="match status" value="1"/>
</dbReference>
<keyword evidence="7 8" id="KW-0862">Zinc</keyword>
<proteinExistence type="inferred from homology"/>
<accession>A0ABR6UBF8</accession>